<evidence type="ECO:0000313" key="7">
    <source>
        <dbReference type="EMBL" id="SCW02879.1"/>
    </source>
</evidence>
<evidence type="ECO:0000256" key="4">
    <source>
        <dbReference type="ARBA" id="ARBA00023128"/>
    </source>
</evidence>
<dbReference type="Proteomes" id="UP000190831">
    <property type="component" value="Chromosome F"/>
</dbReference>
<keyword evidence="5 6" id="KW-0472">Membrane</keyword>
<dbReference type="PANTHER" id="PTHR28234:SF1">
    <property type="entry name" value="NUCLEAR CONTROL OF ATPASE PROTEIN 2"/>
    <property type="match status" value="1"/>
</dbReference>
<dbReference type="OrthoDB" id="413313at2759"/>
<organism evidence="7 8">
    <name type="scientific">Lachancea fermentati</name>
    <name type="common">Zygosaccharomyces fermentati</name>
    <dbReference type="NCBI Taxonomy" id="4955"/>
    <lineage>
        <taxon>Eukaryota</taxon>
        <taxon>Fungi</taxon>
        <taxon>Dikarya</taxon>
        <taxon>Ascomycota</taxon>
        <taxon>Saccharomycotina</taxon>
        <taxon>Saccharomycetes</taxon>
        <taxon>Saccharomycetales</taxon>
        <taxon>Saccharomycetaceae</taxon>
        <taxon>Lachancea</taxon>
    </lineage>
</organism>
<feature type="transmembrane region" description="Helical" evidence="6">
    <location>
        <begin position="498"/>
        <end position="520"/>
    </location>
</feature>
<proteinExistence type="predicted"/>
<dbReference type="InterPro" id="IPR013946">
    <property type="entry name" value="NCA2-like"/>
</dbReference>
<keyword evidence="2 6" id="KW-0812">Transmembrane</keyword>
<name>A0A1G4MG62_LACFM</name>
<comment type="subcellular location">
    <subcellularLocation>
        <location evidence="1">Mitochondrion membrane</location>
        <topology evidence="1">Multi-pass membrane protein</topology>
    </subcellularLocation>
</comment>
<accession>A0A1G4MG62</accession>
<dbReference type="STRING" id="4955.A0A1G4MG62"/>
<evidence type="ECO:0000256" key="6">
    <source>
        <dbReference type="SAM" id="Phobius"/>
    </source>
</evidence>
<evidence type="ECO:0000256" key="3">
    <source>
        <dbReference type="ARBA" id="ARBA00022989"/>
    </source>
</evidence>
<keyword evidence="4" id="KW-0496">Mitochondrion</keyword>
<evidence type="ECO:0000313" key="8">
    <source>
        <dbReference type="Proteomes" id="UP000190831"/>
    </source>
</evidence>
<dbReference type="Pfam" id="PF08637">
    <property type="entry name" value="NCA2"/>
    <property type="match status" value="1"/>
</dbReference>
<evidence type="ECO:0000256" key="2">
    <source>
        <dbReference type="ARBA" id="ARBA00022692"/>
    </source>
</evidence>
<gene>
    <name evidence="7" type="ORF">LAFE_0F16292G</name>
</gene>
<evidence type="ECO:0000256" key="5">
    <source>
        <dbReference type="ARBA" id="ARBA00023136"/>
    </source>
</evidence>
<evidence type="ECO:0000256" key="1">
    <source>
        <dbReference type="ARBA" id="ARBA00004225"/>
    </source>
</evidence>
<dbReference type="EMBL" id="LT598490">
    <property type="protein sequence ID" value="SCW02879.1"/>
    <property type="molecule type" value="Genomic_DNA"/>
</dbReference>
<sequence length="624" mass="70110">MIANQFVLRAVEDVDKALELGLQRAALLDANSNVSSHQENLTRLQDQLWIVKSEVDSLTSNIQQRRSRPRVNLALLRSVLQNLHLSSSSATADPAAAAIVPVVETSIIQYVTICCYYTIVQESLQQLPNINVTHQYYSEVAGSTRWSLLYGLQIMPERVFRFASNLIAESTSCVSHTSDTATSDTAASGSWHRIDIDDVAKTASKWAHQVLPRLDKLVMIHNYQLVGIPRDTGKLVSSLWGLPLAAVREEVDTFRDSSGARSDKMTRKLGRIISEFPLKHDLEGRVQSIANYYDIGAQQIDQQSIVQLLTDMTSRTIELGSSTAIRKPGKLTRYWPTLLCTLIYGPSSVLAVWNARYEIAKFCQENILDFCAGLVYNWIWIPLQQVWSTVRHDEEHSAIAVMSQGSLDTEFNSLSRMIVQIVADNSDGNVDTELIAKQVQMGDLTQFMQIYENQLHHPIKNILSGKLVRSLLIQIQKTKVDGSLALNGIDKLLQSQQLVFGVVAMSPALLILYCLLTGAYRLVKLGRIWSNIGLYKLKLSSSLNNVERLLNYKDLEPQHDDQDLNTGLLALEIVSARLYGERLVPKGRKAEWFRDVDELVNANLSHASKLNVVNRLYHVYGKYF</sequence>
<dbReference type="PANTHER" id="PTHR28234">
    <property type="entry name" value="NUCLEAR CONTROL OF ATPASE PROTEIN 2"/>
    <property type="match status" value="1"/>
</dbReference>
<keyword evidence="3 6" id="KW-1133">Transmembrane helix</keyword>
<dbReference type="GO" id="GO:0005741">
    <property type="term" value="C:mitochondrial outer membrane"/>
    <property type="evidence" value="ECO:0007669"/>
    <property type="project" value="TreeGrafter"/>
</dbReference>
<dbReference type="AlphaFoldDB" id="A0A1G4MG62"/>
<dbReference type="OMA" id="NRIYHVY"/>
<keyword evidence="8" id="KW-1185">Reference proteome</keyword>
<reference evidence="8" key="1">
    <citation type="submission" date="2016-03" db="EMBL/GenBank/DDBJ databases">
        <authorList>
            <person name="Devillers H."/>
        </authorList>
    </citation>
    <scope>NUCLEOTIDE SEQUENCE [LARGE SCALE GENOMIC DNA]</scope>
</reference>
<protein>
    <submittedName>
        <fullName evidence="7">LAFE_0F16292g1_1</fullName>
    </submittedName>
</protein>